<proteinExistence type="predicted"/>
<accession>A0A3B3QBE3</accession>
<organism evidence="1 2">
    <name type="scientific">Paramormyrops kingsleyae</name>
    <dbReference type="NCBI Taxonomy" id="1676925"/>
    <lineage>
        <taxon>Eukaryota</taxon>
        <taxon>Metazoa</taxon>
        <taxon>Chordata</taxon>
        <taxon>Craniata</taxon>
        <taxon>Vertebrata</taxon>
        <taxon>Euteleostomi</taxon>
        <taxon>Actinopterygii</taxon>
        <taxon>Neopterygii</taxon>
        <taxon>Teleostei</taxon>
        <taxon>Osteoglossocephala</taxon>
        <taxon>Osteoglossomorpha</taxon>
        <taxon>Osteoglossiformes</taxon>
        <taxon>Mormyridae</taxon>
        <taxon>Paramormyrops</taxon>
    </lineage>
</organism>
<keyword evidence="2" id="KW-1185">Reference proteome</keyword>
<evidence type="ECO:0000313" key="1">
    <source>
        <dbReference type="Ensembl" id="ENSPKIP00000004027.1"/>
    </source>
</evidence>
<reference evidence="1" key="1">
    <citation type="submission" date="2025-08" db="UniProtKB">
        <authorList>
            <consortium name="Ensembl"/>
        </authorList>
    </citation>
    <scope>IDENTIFICATION</scope>
</reference>
<reference evidence="1" key="2">
    <citation type="submission" date="2025-09" db="UniProtKB">
        <authorList>
            <consortium name="Ensembl"/>
        </authorList>
    </citation>
    <scope>IDENTIFICATION</scope>
</reference>
<dbReference type="GeneTree" id="ENSGT00980000198994"/>
<dbReference type="Ensembl" id="ENSPKIT00000027999.1">
    <property type="protein sequence ID" value="ENSPKIP00000004027.1"/>
    <property type="gene ID" value="ENSPKIG00000021297.1"/>
</dbReference>
<dbReference type="Proteomes" id="UP000261540">
    <property type="component" value="Unplaced"/>
</dbReference>
<name>A0A3B3QBE3_9TELE</name>
<dbReference type="AlphaFoldDB" id="A0A3B3QBE3"/>
<protein>
    <submittedName>
        <fullName evidence="1">Uncharacterized protein</fullName>
    </submittedName>
</protein>
<sequence length="106" mass="11897">MRRLTVTETRGSDMCARADLRYPPPPLTDKTSISVMFQKDFQKCTSRFCVIRSNSAPRSSGSMAYFPEVKKELAATPAQNQEGHERWKHTRCWEGITEQSGRGGGG</sequence>
<evidence type="ECO:0000313" key="2">
    <source>
        <dbReference type="Proteomes" id="UP000261540"/>
    </source>
</evidence>